<sequence length="243" mass="27885">MSEGGDPNTPEWQEYLIQNLELGIQEIDFIYVVTETENLSLNLDKTPDSSLLNVETNFKILEAEIEKVNFEILEENNYYAFGMKHDGYNIVNATNPALKYKYNGKELEKELGKDTYAYGWRDYDPALGRFMKVDRFAEKYYDNTPYGYAKNNPIYFIDVQGDSVKGVSKKSTRRIRREIRKTFKNNKKLAALFKTEGKKFKGISQDDFDDATQNSSTDEKALAQGYFDAVNSKEIHTVGSGSN</sequence>
<name>A0ABQ1JN09_9FLAO</name>
<evidence type="ECO:0000313" key="1">
    <source>
        <dbReference type="EMBL" id="GGB70284.1"/>
    </source>
</evidence>
<dbReference type="Gene3D" id="2.180.10.10">
    <property type="entry name" value="RHS repeat-associated core"/>
    <property type="match status" value="1"/>
</dbReference>
<comment type="caution">
    <text evidence="1">The sequence shown here is derived from an EMBL/GenBank/DDBJ whole genome shotgun (WGS) entry which is preliminary data.</text>
</comment>
<keyword evidence="2" id="KW-1185">Reference proteome</keyword>
<dbReference type="InterPro" id="IPR022385">
    <property type="entry name" value="Rhs_assc_core"/>
</dbReference>
<dbReference type="Proteomes" id="UP000615760">
    <property type="component" value="Unassembled WGS sequence"/>
</dbReference>
<dbReference type="PANTHER" id="PTHR32305">
    <property type="match status" value="1"/>
</dbReference>
<proteinExistence type="predicted"/>
<reference evidence="2" key="1">
    <citation type="journal article" date="2019" name="Int. J. Syst. Evol. Microbiol.">
        <title>The Global Catalogue of Microorganisms (GCM) 10K type strain sequencing project: providing services to taxonomists for standard genome sequencing and annotation.</title>
        <authorList>
            <consortium name="The Broad Institute Genomics Platform"/>
            <consortium name="The Broad Institute Genome Sequencing Center for Infectious Disease"/>
            <person name="Wu L."/>
            <person name="Ma J."/>
        </authorList>
    </citation>
    <scope>NUCLEOTIDE SEQUENCE [LARGE SCALE GENOMIC DNA]</scope>
    <source>
        <strain evidence="2">CGMCC 1.15461</strain>
    </source>
</reference>
<evidence type="ECO:0000313" key="2">
    <source>
        <dbReference type="Proteomes" id="UP000615760"/>
    </source>
</evidence>
<dbReference type="EMBL" id="BMJE01000002">
    <property type="protein sequence ID" value="GGB70284.1"/>
    <property type="molecule type" value="Genomic_DNA"/>
</dbReference>
<evidence type="ECO:0008006" key="3">
    <source>
        <dbReference type="Google" id="ProtNLM"/>
    </source>
</evidence>
<dbReference type="PANTHER" id="PTHR32305:SF15">
    <property type="entry name" value="PROTEIN RHSA-RELATED"/>
    <property type="match status" value="1"/>
</dbReference>
<organism evidence="1 2">
    <name type="scientific">Flavobacterium suaedae</name>
    <dbReference type="NCBI Taxonomy" id="1767027"/>
    <lineage>
        <taxon>Bacteria</taxon>
        <taxon>Pseudomonadati</taxon>
        <taxon>Bacteroidota</taxon>
        <taxon>Flavobacteriia</taxon>
        <taxon>Flavobacteriales</taxon>
        <taxon>Flavobacteriaceae</taxon>
        <taxon>Flavobacterium</taxon>
    </lineage>
</organism>
<protein>
    <recommendedName>
        <fullName evidence="3">RHS repeat-associated core domain-containing protein</fullName>
    </recommendedName>
</protein>
<dbReference type="NCBIfam" id="TIGR03696">
    <property type="entry name" value="Rhs_assc_core"/>
    <property type="match status" value="1"/>
</dbReference>
<dbReference type="RefSeq" id="WP_188619936.1">
    <property type="nucleotide sequence ID" value="NZ_BMJE01000002.1"/>
</dbReference>
<dbReference type="InterPro" id="IPR050708">
    <property type="entry name" value="T6SS_VgrG/RHS"/>
</dbReference>
<accession>A0ABQ1JN09</accession>
<gene>
    <name evidence="1" type="ORF">GCM10007424_07780</name>
</gene>